<protein>
    <submittedName>
        <fullName evidence="1">Uncharacterized protein</fullName>
    </submittedName>
</protein>
<keyword evidence="2" id="KW-1185">Reference proteome</keyword>
<evidence type="ECO:0000313" key="1">
    <source>
        <dbReference type="EMBL" id="GJN92552.1"/>
    </source>
</evidence>
<proteinExistence type="predicted"/>
<accession>A0AAV5GSR7</accession>
<dbReference type="EMBL" id="BQKY01000011">
    <property type="protein sequence ID" value="GJN92552.1"/>
    <property type="molecule type" value="Genomic_DNA"/>
</dbReference>
<gene>
    <name evidence="1" type="ORF">Rhopal_005582-T1</name>
</gene>
<sequence length="416" mass="46206">MSSDDLLSTDVNLFRSPVIPAALLILANNRIHRATSTGSKLAHELYFGGAVAIRKMYEMCLIPPTNPRFSFPTFLVDLLKMDLEASAMPIEVLVGAPTATIASFSADLLRTARVLLHQFHGFGAHPPSEGILRVPRYFLRVPRHTAGSNERTEEVEHEWLETTIPFHVEVEQHRASPFLHLEDALFALPPGPVAPDGAQLDAKVYASCALLHRSLYSLYRSFHPPGGVAGSHDPHTLASIIPSSKSGGQLLHLVLLVEAEHHAGTPSPILLQGNDVHGERAMRARRERLRLDDAPRYGHDVLHMSPPDEHSADSAVERADFRDFRSWVVQRFDGAAGQDLARALLQHLEGRLHPTLARNDSPAEIERGKRFNAFALERYEEAFERVAAVYISVSPDDLDDALLQRNTAHIRSRRGR</sequence>
<organism evidence="1 2">
    <name type="scientific">Rhodotorula paludigena</name>
    <dbReference type="NCBI Taxonomy" id="86838"/>
    <lineage>
        <taxon>Eukaryota</taxon>
        <taxon>Fungi</taxon>
        <taxon>Dikarya</taxon>
        <taxon>Basidiomycota</taxon>
        <taxon>Pucciniomycotina</taxon>
        <taxon>Microbotryomycetes</taxon>
        <taxon>Sporidiobolales</taxon>
        <taxon>Sporidiobolaceae</taxon>
        <taxon>Rhodotorula</taxon>
    </lineage>
</organism>
<name>A0AAV5GSR7_9BASI</name>
<comment type="caution">
    <text evidence="1">The sequence shown here is derived from an EMBL/GenBank/DDBJ whole genome shotgun (WGS) entry which is preliminary data.</text>
</comment>
<dbReference type="Proteomes" id="UP001342314">
    <property type="component" value="Unassembled WGS sequence"/>
</dbReference>
<evidence type="ECO:0000313" key="2">
    <source>
        <dbReference type="Proteomes" id="UP001342314"/>
    </source>
</evidence>
<reference evidence="1 2" key="1">
    <citation type="submission" date="2021-12" db="EMBL/GenBank/DDBJ databases">
        <title>High titer production of polyol ester of fatty acids by Rhodotorula paludigena BS15 towards product separation-free biomass refinery.</title>
        <authorList>
            <person name="Mano J."/>
            <person name="Ono H."/>
            <person name="Tanaka T."/>
            <person name="Naito K."/>
            <person name="Sushida H."/>
            <person name="Ike M."/>
            <person name="Tokuyasu K."/>
            <person name="Kitaoka M."/>
        </authorList>
    </citation>
    <scope>NUCLEOTIDE SEQUENCE [LARGE SCALE GENOMIC DNA]</scope>
    <source>
        <strain evidence="1 2">BS15</strain>
    </source>
</reference>
<dbReference type="AlphaFoldDB" id="A0AAV5GSR7"/>